<dbReference type="GO" id="GO:0016811">
    <property type="term" value="F:hydrolase activity, acting on carbon-nitrogen (but not peptide) bonds, in linear amides"/>
    <property type="evidence" value="ECO:0007669"/>
    <property type="project" value="TreeGrafter"/>
</dbReference>
<name>A0A081P7Y7_9BACL</name>
<dbReference type="AlphaFoldDB" id="A0A081P7Y7"/>
<dbReference type="RefSeq" id="WP_036677990.1">
    <property type="nucleotide sequence ID" value="NZ_JNVM01000005.1"/>
</dbReference>
<dbReference type="InterPro" id="IPR003737">
    <property type="entry name" value="GlcNAc_PI_deacetylase-related"/>
</dbReference>
<reference evidence="1 2" key="1">
    <citation type="submission" date="2014-06" db="EMBL/GenBank/DDBJ databases">
        <title>Draft genome sequence of Paenibacillus sp. MSt1.</title>
        <authorList>
            <person name="Aw Y.K."/>
            <person name="Ong K.S."/>
            <person name="Gan H.M."/>
            <person name="Lee S.M."/>
        </authorList>
    </citation>
    <scope>NUCLEOTIDE SEQUENCE [LARGE SCALE GENOMIC DNA]</scope>
    <source>
        <strain evidence="1 2">MSt1</strain>
    </source>
</reference>
<dbReference type="eggNOG" id="COG2120">
    <property type="taxonomic scope" value="Bacteria"/>
</dbReference>
<protein>
    <submittedName>
        <fullName evidence="1">GlcNAc-PI de-N-acetylase</fullName>
    </submittedName>
</protein>
<dbReference type="EMBL" id="JNVM01000005">
    <property type="protein sequence ID" value="KEQ26810.1"/>
    <property type="molecule type" value="Genomic_DNA"/>
</dbReference>
<dbReference type="Pfam" id="PF02585">
    <property type="entry name" value="PIG-L"/>
    <property type="match status" value="1"/>
</dbReference>
<gene>
    <name evidence="1" type="ORF">ET33_29060</name>
</gene>
<dbReference type="InterPro" id="IPR024078">
    <property type="entry name" value="LmbE-like_dom_sf"/>
</dbReference>
<accession>A0A081P7Y7</accession>
<keyword evidence="2" id="KW-1185">Reference proteome</keyword>
<dbReference type="Proteomes" id="UP000028123">
    <property type="component" value="Unassembled WGS sequence"/>
</dbReference>
<dbReference type="OrthoDB" id="9790023at2"/>
<proteinExistence type="predicted"/>
<dbReference type="PANTHER" id="PTHR12993:SF11">
    <property type="entry name" value="N-ACETYLGLUCOSAMINYL-PHOSPHATIDYLINOSITOL DE-N-ACETYLASE"/>
    <property type="match status" value="1"/>
</dbReference>
<comment type="caution">
    <text evidence="1">The sequence shown here is derived from an EMBL/GenBank/DDBJ whole genome shotgun (WGS) entry which is preliminary data.</text>
</comment>
<dbReference type="Gene3D" id="3.40.50.10320">
    <property type="entry name" value="LmbE-like"/>
    <property type="match status" value="1"/>
</dbReference>
<sequence>MGEPIGFLYAHPDDETFLSACLIRQLADEGHAPVLLLATKGEAGQKNGYAAQATKEELAAIRVKEMEKAAAVLGIAEVEHLGFPDGKLDTMDETLFLEAVIRFINKHRLRIVVTFPEDGGNFHPDHMAISRFATAAVLSGRCPSVQKLYYSRSKTLTEQGYEPTLVVDTEQAWSVKAEALRAHTSQLLAIERYFGNLDVFPENRRYESFVLNWERGQRWPSKTETSLFDDLL</sequence>
<dbReference type="SUPFAM" id="SSF102588">
    <property type="entry name" value="LmbE-like"/>
    <property type="match status" value="1"/>
</dbReference>
<evidence type="ECO:0000313" key="2">
    <source>
        <dbReference type="Proteomes" id="UP000028123"/>
    </source>
</evidence>
<evidence type="ECO:0000313" key="1">
    <source>
        <dbReference type="EMBL" id="KEQ26810.1"/>
    </source>
</evidence>
<dbReference type="PANTHER" id="PTHR12993">
    <property type="entry name" value="N-ACETYLGLUCOSAMINYL-PHOSPHATIDYLINOSITOL DE-N-ACETYLASE-RELATED"/>
    <property type="match status" value="1"/>
</dbReference>
<organism evidence="1 2">
    <name type="scientific">Paenibacillus tyrfis</name>
    <dbReference type="NCBI Taxonomy" id="1501230"/>
    <lineage>
        <taxon>Bacteria</taxon>
        <taxon>Bacillati</taxon>
        <taxon>Bacillota</taxon>
        <taxon>Bacilli</taxon>
        <taxon>Bacillales</taxon>
        <taxon>Paenibacillaceae</taxon>
        <taxon>Paenibacillus</taxon>
    </lineage>
</organism>